<accession>A0A9P0XFW1</accession>
<comment type="caution">
    <text evidence="1">The sequence shown here is derived from an EMBL/GenBank/DDBJ whole genome shotgun (WGS) entry which is preliminary data.</text>
</comment>
<dbReference type="Proteomes" id="UP001152562">
    <property type="component" value="Unassembled WGS sequence"/>
</dbReference>
<evidence type="ECO:0000313" key="1">
    <source>
        <dbReference type="EMBL" id="CAH4033147.1"/>
    </source>
</evidence>
<dbReference type="AlphaFoldDB" id="A0A9P0XFW1"/>
<protein>
    <submittedName>
        <fullName evidence="1">Uncharacterized protein</fullName>
    </submittedName>
</protein>
<name>A0A9P0XFW1_PIEBR</name>
<proteinExistence type="predicted"/>
<sequence length="727" mass="83461">MEENYVELLLQKYRLAVVLAVLQNKPNNISIEDYLMELKNNIRESESQAISVDEEDFNISDDEINLNTVSLNIDDNSNGSVTILQNFENILDKDDLNLTNLDTETLLHTTNSAASQNNENVILPTQLNIQTNTNLEFGTLDKELKQRMEKNLFKEIEPNQPQLISTNKFDEQASNSCYTQNYTHISQSQDYISVQSNYFNNEKILDMKRKNENELSLLDNKDDSEIQVHVRKKLKPIVYTESITDGNSVHTAETQYETSRENQISYGSKNIETQIDHINSKTIEYLNTVNSSLNNIITLENTTLNPKNINFDCSNEVQIFDNINVVSQNAVTSKVPNSIHIRDMTNSKFNHDFNSFFEESQDILTLASPCVSAKICSSQNELIYLKNKCDSLFDPNLQNVDVKVQNTNLNKINLTGNKLRINDNNPVNALKESKTNKAYEDEVINTNTENLTESQAEIIPFKVMGELNKIKSYLNKNDVGDSHALDSGFKSRSSTASQSTPWLNQSSHCLFTYLAQTPLFDSTVEINYEIAKVLGELIDRLHENEKYPSFLEEMLEFIANLISTIYEGKCDVNVFFNTDESIGRLLLLNKSKNIIKYTIEKIVKILESFHEQLERDTIELTNINKTENLAYIFHLLETLLKKHIKITQFSQNTRFSQSQEDKSLKRSTITEIWRKKWNLTKNEVFQKEEKDILVDCSDVLNKIIVKAMNNYSLIAFAALQCFNLLQS</sequence>
<evidence type="ECO:0000313" key="2">
    <source>
        <dbReference type="Proteomes" id="UP001152562"/>
    </source>
</evidence>
<dbReference type="EMBL" id="CALOZG010000029">
    <property type="protein sequence ID" value="CAH4033147.1"/>
    <property type="molecule type" value="Genomic_DNA"/>
</dbReference>
<reference evidence="1" key="1">
    <citation type="submission" date="2022-05" db="EMBL/GenBank/DDBJ databases">
        <authorList>
            <person name="Okamura Y."/>
        </authorList>
    </citation>
    <scope>NUCLEOTIDE SEQUENCE</scope>
</reference>
<gene>
    <name evidence="1" type="ORF">PIBRA_LOCUS9469</name>
</gene>
<organism evidence="1 2">
    <name type="scientific">Pieris brassicae</name>
    <name type="common">White butterfly</name>
    <name type="synonym">Large white butterfly</name>
    <dbReference type="NCBI Taxonomy" id="7116"/>
    <lineage>
        <taxon>Eukaryota</taxon>
        <taxon>Metazoa</taxon>
        <taxon>Ecdysozoa</taxon>
        <taxon>Arthropoda</taxon>
        <taxon>Hexapoda</taxon>
        <taxon>Insecta</taxon>
        <taxon>Pterygota</taxon>
        <taxon>Neoptera</taxon>
        <taxon>Endopterygota</taxon>
        <taxon>Lepidoptera</taxon>
        <taxon>Glossata</taxon>
        <taxon>Ditrysia</taxon>
        <taxon>Papilionoidea</taxon>
        <taxon>Pieridae</taxon>
        <taxon>Pierinae</taxon>
        <taxon>Pieris</taxon>
    </lineage>
</organism>
<keyword evidence="2" id="KW-1185">Reference proteome</keyword>